<reference evidence="2 3" key="1">
    <citation type="submission" date="2019-08" db="EMBL/GenBank/DDBJ databases">
        <authorList>
            <person name="Karlyshev A.V."/>
        </authorList>
    </citation>
    <scope>NUCLEOTIDE SEQUENCE [LARGE SCALE GENOMIC DNA]</scope>
    <source>
        <strain evidence="2 3">Alg18-2.2</strain>
    </source>
</reference>
<accession>A0A5C8KPD3</accession>
<dbReference type="AlphaFoldDB" id="A0A5C8KPD3"/>
<dbReference type="EMBL" id="VRTS01000004">
    <property type="protein sequence ID" value="TXK62662.1"/>
    <property type="molecule type" value="Genomic_DNA"/>
</dbReference>
<evidence type="ECO:0000259" key="1">
    <source>
        <dbReference type="PROSITE" id="PS50983"/>
    </source>
</evidence>
<dbReference type="PANTHER" id="PTHR42860">
    <property type="entry name" value="VITAMIN B12-BINDING PROTEIN"/>
    <property type="match status" value="1"/>
</dbReference>
<feature type="domain" description="Fe/B12 periplasmic-binding" evidence="1">
    <location>
        <begin position="9"/>
        <end position="264"/>
    </location>
</feature>
<dbReference type="Gene3D" id="3.40.50.1980">
    <property type="entry name" value="Nitrogenase molybdenum iron protein domain"/>
    <property type="match status" value="2"/>
</dbReference>
<dbReference type="RefSeq" id="WP_147891585.1">
    <property type="nucleotide sequence ID" value="NZ_VRTS01000004.1"/>
</dbReference>
<dbReference type="Pfam" id="PF01497">
    <property type="entry name" value="Peripla_BP_2"/>
    <property type="match status" value="1"/>
</dbReference>
<sequence length="268" mass="29194">MSRLVGPRRIVCLTEEPTETLYLLGESARIVGISGFTVRPPQARREKPKVSAFTSARVGEILKLKPDLAIGFSDIQADIARELVAAGVEVWIANHRSVAGILDYIRRLGGLVGVAGAADALAERLERGVEAVERAAAALPARPRVYFEEWDEPPISGIQWVAELVRLAGGDDIFPERAAMPLARDRIIEDPAEIIRRDPQIIIGSWCGKKFRPEKVAARPGWSEIAAVREGELHEVKSPLILQPGPAALTDGLNEIATIIARWGNKLA</sequence>
<dbReference type="InterPro" id="IPR051030">
    <property type="entry name" value="Vitamin_B12-ABC_binding"/>
</dbReference>
<keyword evidence="3" id="KW-1185">Reference proteome</keyword>
<dbReference type="PANTHER" id="PTHR42860:SF2">
    <property type="entry name" value="BLL4160 PROTEIN"/>
    <property type="match status" value="1"/>
</dbReference>
<organism evidence="2 3">
    <name type="scientific">Alkalisalibacterium limincola</name>
    <dbReference type="NCBI Taxonomy" id="2699169"/>
    <lineage>
        <taxon>Bacteria</taxon>
        <taxon>Pseudomonadati</taxon>
        <taxon>Pseudomonadota</taxon>
        <taxon>Gammaproteobacteria</taxon>
        <taxon>Lysobacterales</taxon>
        <taxon>Lysobacteraceae</taxon>
        <taxon>Alkalisalibacterium</taxon>
    </lineage>
</organism>
<proteinExistence type="predicted"/>
<dbReference type="OrthoDB" id="9775594at2"/>
<dbReference type="SUPFAM" id="SSF53807">
    <property type="entry name" value="Helical backbone' metal receptor"/>
    <property type="match status" value="1"/>
</dbReference>
<comment type="caution">
    <text evidence="2">The sequence shown here is derived from an EMBL/GenBank/DDBJ whole genome shotgun (WGS) entry which is preliminary data.</text>
</comment>
<evidence type="ECO:0000313" key="3">
    <source>
        <dbReference type="Proteomes" id="UP000321248"/>
    </source>
</evidence>
<dbReference type="InterPro" id="IPR002491">
    <property type="entry name" value="ABC_transptr_periplasmic_BD"/>
</dbReference>
<name>A0A5C8KPD3_9GAMM</name>
<gene>
    <name evidence="2" type="ORF">FU658_07955</name>
</gene>
<dbReference type="PROSITE" id="PS50983">
    <property type="entry name" value="FE_B12_PBP"/>
    <property type="match status" value="1"/>
</dbReference>
<evidence type="ECO:0000313" key="2">
    <source>
        <dbReference type="EMBL" id="TXK62662.1"/>
    </source>
</evidence>
<dbReference type="Proteomes" id="UP000321248">
    <property type="component" value="Unassembled WGS sequence"/>
</dbReference>
<protein>
    <submittedName>
        <fullName evidence="2">ABC transporter substrate-binding protein</fullName>
    </submittedName>
</protein>